<dbReference type="InterPro" id="IPR016053">
    <property type="entry name" value="Haem_Oase-like"/>
</dbReference>
<dbReference type="SUPFAM" id="SSF48613">
    <property type="entry name" value="Heme oxygenase-like"/>
    <property type="match status" value="1"/>
</dbReference>
<evidence type="ECO:0000313" key="1">
    <source>
        <dbReference type="EMBL" id="ARN78111.1"/>
    </source>
</evidence>
<dbReference type="OrthoDB" id="114943at2"/>
<dbReference type="Pfam" id="PF01126">
    <property type="entry name" value="Heme_oxygenase"/>
    <property type="match status" value="1"/>
</dbReference>
<dbReference type="GO" id="GO:0006788">
    <property type="term" value="P:heme oxidation"/>
    <property type="evidence" value="ECO:0007669"/>
    <property type="project" value="InterPro"/>
</dbReference>
<keyword evidence="2" id="KW-1185">Reference proteome</keyword>
<dbReference type="GO" id="GO:0004392">
    <property type="term" value="F:heme oxygenase (decyclizing) activity"/>
    <property type="evidence" value="ECO:0007669"/>
    <property type="project" value="InterPro"/>
</dbReference>
<dbReference type="AlphaFoldDB" id="A0A1W6MKI7"/>
<name>A0A1W6MKI7_9FLAO</name>
<protein>
    <recommendedName>
        <fullName evidence="3">Heme oxygenase</fullName>
    </recommendedName>
</protein>
<sequence length="185" mass="21450">MELIERIRKESRAIHDRLEGASGVDKIMDGSVTDQQVEEILIKNYLAFAKAEQQITQFHTIERPMSHRILEDLDQEQIDANLDDGYQLNNKYEALGARYVLNGSMLGAAVIGKNLRSCPRVSQKDWQFYRKPNADERKAWPELLQQINHEDYSKEQQDQVLNGVMKTFDLFEAVYGQPVKSLERH</sequence>
<dbReference type="CDD" id="cd19166">
    <property type="entry name" value="HemeO-bac"/>
    <property type="match status" value="1"/>
</dbReference>
<reference evidence="1 2" key="1">
    <citation type="submission" date="2016-11" db="EMBL/GenBank/DDBJ databases">
        <title>Trade-off between light-utilization and light-protection in marine flavobacteria.</title>
        <authorList>
            <person name="Kumagai Y."/>
        </authorList>
    </citation>
    <scope>NUCLEOTIDE SEQUENCE [LARGE SCALE GENOMIC DNA]</scope>
    <source>
        <strain evidence="1 2">JCM 13191</strain>
    </source>
</reference>
<dbReference type="Gene3D" id="1.20.910.10">
    <property type="entry name" value="Heme oxygenase-like"/>
    <property type="match status" value="1"/>
</dbReference>
<evidence type="ECO:0008006" key="3">
    <source>
        <dbReference type="Google" id="ProtNLM"/>
    </source>
</evidence>
<organism evidence="1 2">
    <name type="scientific">Nonlabens spongiae</name>
    <dbReference type="NCBI Taxonomy" id="331648"/>
    <lineage>
        <taxon>Bacteria</taxon>
        <taxon>Pseudomonadati</taxon>
        <taxon>Bacteroidota</taxon>
        <taxon>Flavobacteriia</taxon>
        <taxon>Flavobacteriales</taxon>
        <taxon>Flavobacteriaceae</taxon>
        <taxon>Nonlabens</taxon>
    </lineage>
</organism>
<dbReference type="RefSeq" id="WP_085766908.1">
    <property type="nucleotide sequence ID" value="NZ_CP019344.1"/>
</dbReference>
<dbReference type="EMBL" id="CP019344">
    <property type="protein sequence ID" value="ARN78111.1"/>
    <property type="molecule type" value="Genomic_DNA"/>
</dbReference>
<dbReference type="STRING" id="331648.BST97_08925"/>
<dbReference type="Proteomes" id="UP000193431">
    <property type="component" value="Chromosome"/>
</dbReference>
<evidence type="ECO:0000313" key="2">
    <source>
        <dbReference type="Proteomes" id="UP000193431"/>
    </source>
</evidence>
<accession>A0A1W6MKI7</accession>
<dbReference type="InterPro" id="IPR016084">
    <property type="entry name" value="Haem_Oase-like_multi-hlx"/>
</dbReference>
<proteinExistence type="predicted"/>
<gene>
    <name evidence="1" type="ORF">BST97_08925</name>
</gene>